<evidence type="ECO:0000256" key="1">
    <source>
        <dbReference type="SAM" id="MobiDB-lite"/>
    </source>
</evidence>
<organism evidence="2">
    <name type="scientific">Oryza punctata</name>
    <name type="common">Red rice</name>
    <dbReference type="NCBI Taxonomy" id="4537"/>
    <lineage>
        <taxon>Eukaryota</taxon>
        <taxon>Viridiplantae</taxon>
        <taxon>Streptophyta</taxon>
        <taxon>Embryophyta</taxon>
        <taxon>Tracheophyta</taxon>
        <taxon>Spermatophyta</taxon>
        <taxon>Magnoliopsida</taxon>
        <taxon>Liliopsida</taxon>
        <taxon>Poales</taxon>
        <taxon>Poaceae</taxon>
        <taxon>BOP clade</taxon>
        <taxon>Oryzoideae</taxon>
        <taxon>Oryzeae</taxon>
        <taxon>Oryzinae</taxon>
        <taxon>Oryza</taxon>
    </lineage>
</organism>
<evidence type="ECO:0000313" key="2">
    <source>
        <dbReference type="EnsemblPlants" id="OPUNC04G06250.2"/>
    </source>
</evidence>
<dbReference type="EnsemblPlants" id="OPUNC04G06250.2">
    <property type="protein sequence ID" value="OPUNC04G06250.2"/>
    <property type="gene ID" value="OPUNC04G06250"/>
</dbReference>
<proteinExistence type="predicted"/>
<sequence>MPGGMAEINLTRLIDQVLLNGGRESHENMDGRRHRRLLPSHPLRRTAIVGAGRRHHGCCLHRSNYPAIAASSCAPAGEPCSRGWSIGRERTEPQSPSAAAGLHVRPSPPACLTVDPFCRSPNATC</sequence>
<dbReference type="HOGENOM" id="CLU_1996328_0_0_1"/>
<evidence type="ECO:0000313" key="3">
    <source>
        <dbReference type="Proteomes" id="UP000026962"/>
    </source>
</evidence>
<dbReference type="Gramene" id="OPUNC04G06250.2">
    <property type="protein sequence ID" value="OPUNC04G06250.2"/>
    <property type="gene ID" value="OPUNC04G06250"/>
</dbReference>
<dbReference type="AlphaFoldDB" id="A0A0E0KP09"/>
<reference evidence="2" key="2">
    <citation type="submission" date="2018-05" db="EMBL/GenBank/DDBJ databases">
        <title>OpunRS2 (Oryza punctata Reference Sequence Version 2).</title>
        <authorList>
            <person name="Zhang J."/>
            <person name="Kudrna D."/>
            <person name="Lee S."/>
            <person name="Talag J."/>
            <person name="Welchert J."/>
            <person name="Wing R.A."/>
        </authorList>
    </citation>
    <scope>NUCLEOTIDE SEQUENCE [LARGE SCALE GENOMIC DNA]</scope>
</reference>
<reference evidence="2" key="1">
    <citation type="submission" date="2015-04" db="UniProtKB">
        <authorList>
            <consortium name="EnsemblPlants"/>
        </authorList>
    </citation>
    <scope>IDENTIFICATION</scope>
</reference>
<name>A0A0E0KP09_ORYPU</name>
<feature type="region of interest" description="Disordered" evidence="1">
    <location>
        <begin position="85"/>
        <end position="105"/>
    </location>
</feature>
<protein>
    <submittedName>
        <fullName evidence="2">Uncharacterized protein</fullName>
    </submittedName>
</protein>
<keyword evidence="3" id="KW-1185">Reference proteome</keyword>
<dbReference type="Proteomes" id="UP000026962">
    <property type="component" value="Chromosome 4"/>
</dbReference>
<accession>A0A0E0KP09</accession>